<feature type="domain" description="DUF6699" evidence="2">
    <location>
        <begin position="114"/>
        <end position="187"/>
    </location>
</feature>
<organism evidence="3 4">
    <name type="scientific">Coprinellus micaceus</name>
    <name type="common">Glistening ink-cap mushroom</name>
    <name type="synonym">Coprinus micaceus</name>
    <dbReference type="NCBI Taxonomy" id="71717"/>
    <lineage>
        <taxon>Eukaryota</taxon>
        <taxon>Fungi</taxon>
        <taxon>Dikarya</taxon>
        <taxon>Basidiomycota</taxon>
        <taxon>Agaricomycotina</taxon>
        <taxon>Agaricomycetes</taxon>
        <taxon>Agaricomycetidae</taxon>
        <taxon>Agaricales</taxon>
        <taxon>Agaricineae</taxon>
        <taxon>Psathyrellaceae</taxon>
        <taxon>Coprinellus</taxon>
    </lineage>
</organism>
<sequence>MPYHHPISASSSASSSLMDDGSRRLDGLALPHPRPFLVVQQSTQRLRIVPWVPLHMTRPPPTRARRRPVIPRTTPSVLLHLTTGNPHTAPFLYPLKAHQPTVDRILRYHRVPAIIWNILSPVHNAQCPSRPTAHWRAAWASSPARRSLDIRTSFIDRPIVVFSGAQTLVTIGDVLEAISRAIRLVDRGRLSLAGQIQGDAVRPADSRPVIGLGLADHQTDQGGGAPTRDGDSARAIMWGGLVQSRTESEVWILATYQA</sequence>
<dbReference type="OrthoDB" id="10369962at2759"/>
<evidence type="ECO:0000313" key="4">
    <source>
        <dbReference type="Proteomes" id="UP000298030"/>
    </source>
</evidence>
<dbReference type="AlphaFoldDB" id="A0A4Y7SMR8"/>
<reference evidence="3 4" key="1">
    <citation type="journal article" date="2019" name="Nat. Ecol. Evol.">
        <title>Megaphylogeny resolves global patterns of mushroom evolution.</title>
        <authorList>
            <person name="Varga T."/>
            <person name="Krizsan K."/>
            <person name="Foldi C."/>
            <person name="Dima B."/>
            <person name="Sanchez-Garcia M."/>
            <person name="Sanchez-Ramirez S."/>
            <person name="Szollosi G.J."/>
            <person name="Szarkandi J.G."/>
            <person name="Papp V."/>
            <person name="Albert L."/>
            <person name="Andreopoulos W."/>
            <person name="Angelini C."/>
            <person name="Antonin V."/>
            <person name="Barry K.W."/>
            <person name="Bougher N.L."/>
            <person name="Buchanan P."/>
            <person name="Buyck B."/>
            <person name="Bense V."/>
            <person name="Catcheside P."/>
            <person name="Chovatia M."/>
            <person name="Cooper J."/>
            <person name="Damon W."/>
            <person name="Desjardin D."/>
            <person name="Finy P."/>
            <person name="Geml J."/>
            <person name="Haridas S."/>
            <person name="Hughes K."/>
            <person name="Justo A."/>
            <person name="Karasinski D."/>
            <person name="Kautmanova I."/>
            <person name="Kiss B."/>
            <person name="Kocsube S."/>
            <person name="Kotiranta H."/>
            <person name="LaButti K.M."/>
            <person name="Lechner B.E."/>
            <person name="Liimatainen K."/>
            <person name="Lipzen A."/>
            <person name="Lukacs Z."/>
            <person name="Mihaltcheva S."/>
            <person name="Morgado L.N."/>
            <person name="Niskanen T."/>
            <person name="Noordeloos M.E."/>
            <person name="Ohm R.A."/>
            <person name="Ortiz-Santana B."/>
            <person name="Ovrebo C."/>
            <person name="Racz N."/>
            <person name="Riley R."/>
            <person name="Savchenko A."/>
            <person name="Shiryaev A."/>
            <person name="Soop K."/>
            <person name="Spirin V."/>
            <person name="Szebenyi C."/>
            <person name="Tomsovsky M."/>
            <person name="Tulloss R.E."/>
            <person name="Uehling J."/>
            <person name="Grigoriev I.V."/>
            <person name="Vagvolgyi C."/>
            <person name="Papp T."/>
            <person name="Martin F.M."/>
            <person name="Miettinen O."/>
            <person name="Hibbett D.S."/>
            <person name="Nagy L.G."/>
        </authorList>
    </citation>
    <scope>NUCLEOTIDE SEQUENCE [LARGE SCALE GENOMIC DNA]</scope>
    <source>
        <strain evidence="3 4">FP101781</strain>
    </source>
</reference>
<gene>
    <name evidence="3" type="ORF">FA13DRAFT_1818751</name>
</gene>
<dbReference type="EMBL" id="QPFP01000084">
    <property type="protein sequence ID" value="TEB22904.1"/>
    <property type="molecule type" value="Genomic_DNA"/>
</dbReference>
<dbReference type="Proteomes" id="UP000298030">
    <property type="component" value="Unassembled WGS sequence"/>
</dbReference>
<name>A0A4Y7SMR8_COPMI</name>
<protein>
    <recommendedName>
        <fullName evidence="2">DUF6699 domain-containing protein</fullName>
    </recommendedName>
</protein>
<dbReference type="InterPro" id="IPR046522">
    <property type="entry name" value="DUF6699"/>
</dbReference>
<dbReference type="Pfam" id="PF20415">
    <property type="entry name" value="DUF6699"/>
    <property type="match status" value="1"/>
</dbReference>
<proteinExistence type="predicted"/>
<keyword evidence="4" id="KW-1185">Reference proteome</keyword>
<comment type="caution">
    <text evidence="3">The sequence shown here is derived from an EMBL/GenBank/DDBJ whole genome shotgun (WGS) entry which is preliminary data.</text>
</comment>
<accession>A0A4Y7SMR8</accession>
<evidence type="ECO:0000313" key="3">
    <source>
        <dbReference type="EMBL" id="TEB22904.1"/>
    </source>
</evidence>
<feature type="region of interest" description="Disordered" evidence="1">
    <location>
        <begin position="1"/>
        <end position="20"/>
    </location>
</feature>
<evidence type="ECO:0000256" key="1">
    <source>
        <dbReference type="SAM" id="MobiDB-lite"/>
    </source>
</evidence>
<evidence type="ECO:0000259" key="2">
    <source>
        <dbReference type="Pfam" id="PF20415"/>
    </source>
</evidence>